<evidence type="ECO:0000259" key="2">
    <source>
        <dbReference type="PROSITE" id="PS50940"/>
    </source>
</evidence>
<dbReference type="GO" id="GO:0005576">
    <property type="term" value="C:extracellular region"/>
    <property type="evidence" value="ECO:0007669"/>
    <property type="project" value="InterPro"/>
</dbReference>
<dbReference type="Proteomes" id="UP000663829">
    <property type="component" value="Unassembled WGS sequence"/>
</dbReference>
<evidence type="ECO:0000313" key="4">
    <source>
        <dbReference type="EMBL" id="CAF3916400.1"/>
    </source>
</evidence>
<dbReference type="InterPro" id="IPR036508">
    <property type="entry name" value="Chitin-bd_dom_sf"/>
</dbReference>
<feature type="domain" description="Chitin-binding type-2" evidence="2">
    <location>
        <begin position="155"/>
        <end position="217"/>
    </location>
</feature>
<proteinExistence type="predicted"/>
<keyword evidence="5" id="KW-1185">Reference proteome</keyword>
<dbReference type="InterPro" id="IPR002557">
    <property type="entry name" value="Chitin-bd_dom"/>
</dbReference>
<dbReference type="Proteomes" id="UP000681722">
    <property type="component" value="Unassembled WGS sequence"/>
</dbReference>
<feature type="compositionally biased region" description="Basic and acidic residues" evidence="1">
    <location>
        <begin position="458"/>
        <end position="468"/>
    </location>
</feature>
<evidence type="ECO:0000256" key="1">
    <source>
        <dbReference type="SAM" id="MobiDB-lite"/>
    </source>
</evidence>
<name>A0A814SWD0_9BILA</name>
<dbReference type="SUPFAM" id="SSF57625">
    <property type="entry name" value="Invertebrate chitin-binding proteins"/>
    <property type="match status" value="1"/>
</dbReference>
<accession>A0A814SWD0</accession>
<organism evidence="3 5">
    <name type="scientific">Didymodactylos carnosus</name>
    <dbReference type="NCBI Taxonomy" id="1234261"/>
    <lineage>
        <taxon>Eukaryota</taxon>
        <taxon>Metazoa</taxon>
        <taxon>Spiralia</taxon>
        <taxon>Gnathifera</taxon>
        <taxon>Rotifera</taxon>
        <taxon>Eurotatoria</taxon>
        <taxon>Bdelloidea</taxon>
        <taxon>Philodinida</taxon>
        <taxon>Philodinidae</taxon>
        <taxon>Didymodactylos</taxon>
    </lineage>
</organism>
<dbReference type="EMBL" id="CAJOBC010006948">
    <property type="protein sequence ID" value="CAF3916400.1"/>
    <property type="molecule type" value="Genomic_DNA"/>
</dbReference>
<dbReference type="Pfam" id="PF01607">
    <property type="entry name" value="CBM_14"/>
    <property type="match status" value="1"/>
</dbReference>
<dbReference type="GO" id="GO:0008061">
    <property type="term" value="F:chitin binding"/>
    <property type="evidence" value="ECO:0007669"/>
    <property type="project" value="InterPro"/>
</dbReference>
<dbReference type="Gene3D" id="2.170.140.10">
    <property type="entry name" value="Chitin binding domain"/>
    <property type="match status" value="1"/>
</dbReference>
<dbReference type="OrthoDB" id="10040155at2759"/>
<feature type="region of interest" description="Disordered" evidence="1">
    <location>
        <begin position="447"/>
        <end position="468"/>
    </location>
</feature>
<sequence length="582" mass="65441">MSTSNFKLAAMTSTSITSTITTSVAVPSSSTLTCNSTVAPSCNTTTSVVATCQNYEVSWNGHCYYLDGSAGVCASGYSQSTNAVLTCIKSQFVGKTYKSTISNNCCIWTADTYECYELTSNCNSAGPFTGAPVSGCLNLQQRNSAQLTFCVPNEEFDCTGSEDDSYHPFYDDCLHYWHCLYVGTVYQRAVLRECPDGTKFDADLKKCETDVLVTCLPRPTRPSTTTRRKWKFSRVTYHRRPKFTVSIEKIPLVSETKFSTKVYVKKLNAWLQKGNFLVPTDHHHPRHTTISNDNDLNHTIAPLITEFDFQVLTTLPAFPFDRFTPKSRFAVNKSNQKLLQPGEPNEEGSFYSSISPSTTLSTLLTTSASVTMSSEVMRDTTTLSKSSMTTDNAFDTSQVSTEHATTIGYAESTEQSTLNTEDHFQETTETVSTIKQKRISKKLNTTVSFETSSSAPKSLHDHHSSHEENNSITLLPIDIINARRIIHQFRSRPRRSNMTLYVLTSDEHKIRRFSLNQTRGLLMPLNLCKSRRLRDMSNTNTLKIVNIDEQISKTHNIAIKHTTFASCFQFLILYYFYYSSFI</sequence>
<feature type="compositionally biased region" description="Polar residues" evidence="1">
    <location>
        <begin position="447"/>
        <end position="456"/>
    </location>
</feature>
<dbReference type="EMBL" id="CAJNOQ010006947">
    <property type="protein sequence ID" value="CAF1152897.1"/>
    <property type="molecule type" value="Genomic_DNA"/>
</dbReference>
<dbReference type="PROSITE" id="PS50940">
    <property type="entry name" value="CHIT_BIND_II"/>
    <property type="match status" value="1"/>
</dbReference>
<dbReference type="AlphaFoldDB" id="A0A814SWD0"/>
<evidence type="ECO:0000313" key="3">
    <source>
        <dbReference type="EMBL" id="CAF1152897.1"/>
    </source>
</evidence>
<protein>
    <recommendedName>
        <fullName evidence="2">Chitin-binding type-2 domain-containing protein</fullName>
    </recommendedName>
</protein>
<evidence type="ECO:0000313" key="5">
    <source>
        <dbReference type="Proteomes" id="UP000663829"/>
    </source>
</evidence>
<reference evidence="3" key="1">
    <citation type="submission" date="2021-02" db="EMBL/GenBank/DDBJ databases">
        <authorList>
            <person name="Nowell W R."/>
        </authorList>
    </citation>
    <scope>NUCLEOTIDE SEQUENCE</scope>
</reference>
<comment type="caution">
    <text evidence="3">The sequence shown here is derived from an EMBL/GenBank/DDBJ whole genome shotgun (WGS) entry which is preliminary data.</text>
</comment>
<gene>
    <name evidence="3" type="ORF">GPM918_LOCUS21276</name>
    <name evidence="4" type="ORF">SRO942_LOCUS21273</name>
</gene>
<dbReference type="SMART" id="SM00494">
    <property type="entry name" value="ChtBD2"/>
    <property type="match status" value="1"/>
</dbReference>